<gene>
    <name evidence="1" type="primary">OSJNBa0035A24.11</name>
</gene>
<evidence type="ECO:0000313" key="2">
    <source>
        <dbReference type="Proteomes" id="UP000000763"/>
    </source>
</evidence>
<accession>Q6K4Y5</accession>
<organism evidence="1 2">
    <name type="scientific">Oryza sativa subsp. japonica</name>
    <name type="common">Rice</name>
    <dbReference type="NCBI Taxonomy" id="39947"/>
    <lineage>
        <taxon>Eukaryota</taxon>
        <taxon>Viridiplantae</taxon>
        <taxon>Streptophyta</taxon>
        <taxon>Embryophyta</taxon>
        <taxon>Tracheophyta</taxon>
        <taxon>Spermatophyta</taxon>
        <taxon>Magnoliopsida</taxon>
        <taxon>Liliopsida</taxon>
        <taxon>Poales</taxon>
        <taxon>Poaceae</taxon>
        <taxon>BOP clade</taxon>
        <taxon>Oryzoideae</taxon>
        <taxon>Oryzeae</taxon>
        <taxon>Oryzinae</taxon>
        <taxon>Oryza</taxon>
        <taxon>Oryza sativa</taxon>
    </lineage>
</organism>
<reference evidence="2" key="2">
    <citation type="journal article" date="2008" name="Nucleic Acids Res.">
        <title>The rice annotation project database (RAP-DB): 2008 update.</title>
        <authorList>
            <consortium name="The rice annotation project (RAP)"/>
        </authorList>
    </citation>
    <scope>GENOME REANNOTATION</scope>
    <source>
        <strain evidence="2">cv. Nipponbare</strain>
    </source>
</reference>
<name>Q6K4Y5_ORYSJ</name>
<proteinExistence type="predicted"/>
<dbReference type="Proteomes" id="UP000000763">
    <property type="component" value="Chromosome 2"/>
</dbReference>
<reference evidence="2" key="1">
    <citation type="journal article" date="2005" name="Nature">
        <title>The map-based sequence of the rice genome.</title>
        <authorList>
            <consortium name="International rice genome sequencing project (IRGSP)"/>
            <person name="Matsumoto T."/>
            <person name="Wu J."/>
            <person name="Kanamori H."/>
            <person name="Katayose Y."/>
            <person name="Fujisawa M."/>
            <person name="Namiki N."/>
            <person name="Mizuno H."/>
            <person name="Yamamoto K."/>
            <person name="Antonio B.A."/>
            <person name="Baba T."/>
            <person name="Sakata K."/>
            <person name="Nagamura Y."/>
            <person name="Aoki H."/>
            <person name="Arikawa K."/>
            <person name="Arita K."/>
            <person name="Bito T."/>
            <person name="Chiden Y."/>
            <person name="Fujitsuka N."/>
            <person name="Fukunaka R."/>
            <person name="Hamada M."/>
            <person name="Harada C."/>
            <person name="Hayashi A."/>
            <person name="Hijishita S."/>
            <person name="Honda M."/>
            <person name="Hosokawa S."/>
            <person name="Ichikawa Y."/>
            <person name="Idonuma A."/>
            <person name="Iijima M."/>
            <person name="Ikeda M."/>
            <person name="Ikeno M."/>
            <person name="Ito K."/>
            <person name="Ito S."/>
            <person name="Ito T."/>
            <person name="Ito Y."/>
            <person name="Ito Y."/>
            <person name="Iwabuchi A."/>
            <person name="Kamiya K."/>
            <person name="Karasawa W."/>
            <person name="Kurita K."/>
            <person name="Katagiri S."/>
            <person name="Kikuta A."/>
            <person name="Kobayashi H."/>
            <person name="Kobayashi N."/>
            <person name="Machita K."/>
            <person name="Maehara T."/>
            <person name="Masukawa M."/>
            <person name="Mizubayashi T."/>
            <person name="Mukai Y."/>
            <person name="Nagasaki H."/>
            <person name="Nagata Y."/>
            <person name="Naito S."/>
            <person name="Nakashima M."/>
            <person name="Nakama Y."/>
            <person name="Nakamichi Y."/>
            <person name="Nakamura M."/>
            <person name="Meguro A."/>
            <person name="Negishi M."/>
            <person name="Ohta I."/>
            <person name="Ohta T."/>
            <person name="Okamoto M."/>
            <person name="Ono N."/>
            <person name="Saji S."/>
            <person name="Sakaguchi M."/>
            <person name="Sakai K."/>
            <person name="Shibata M."/>
            <person name="Shimokawa T."/>
            <person name="Song J."/>
            <person name="Takazaki Y."/>
            <person name="Terasawa K."/>
            <person name="Tsugane M."/>
            <person name="Tsuji K."/>
            <person name="Ueda S."/>
            <person name="Waki K."/>
            <person name="Yamagata H."/>
            <person name="Yamamoto M."/>
            <person name="Yamamoto S."/>
            <person name="Yamane H."/>
            <person name="Yoshiki S."/>
            <person name="Yoshihara R."/>
            <person name="Yukawa K."/>
            <person name="Zhong H."/>
            <person name="Yano M."/>
            <person name="Yuan Q."/>
            <person name="Ouyang S."/>
            <person name="Liu J."/>
            <person name="Jones K.M."/>
            <person name="Gansberger K."/>
            <person name="Moffat K."/>
            <person name="Hill J."/>
            <person name="Bera J."/>
            <person name="Fadrosh D."/>
            <person name="Jin S."/>
            <person name="Johri S."/>
            <person name="Kim M."/>
            <person name="Overton L."/>
            <person name="Reardon M."/>
            <person name="Tsitrin T."/>
            <person name="Vuong H."/>
            <person name="Weaver B."/>
            <person name="Ciecko A."/>
            <person name="Tallon L."/>
            <person name="Jackson J."/>
            <person name="Pai G."/>
            <person name="Aken S.V."/>
            <person name="Utterback T."/>
            <person name="Reidmuller S."/>
            <person name="Feldblyum T."/>
            <person name="Hsiao J."/>
            <person name="Zismann V."/>
            <person name="Iobst S."/>
            <person name="de Vazeille A.R."/>
            <person name="Buell C.R."/>
            <person name="Ying K."/>
            <person name="Li Y."/>
            <person name="Lu T."/>
            <person name="Huang Y."/>
            <person name="Zhao Q."/>
            <person name="Feng Q."/>
            <person name="Zhang L."/>
            <person name="Zhu J."/>
            <person name="Weng Q."/>
            <person name="Mu J."/>
            <person name="Lu Y."/>
            <person name="Fan D."/>
            <person name="Liu Y."/>
            <person name="Guan J."/>
            <person name="Zhang Y."/>
            <person name="Yu S."/>
            <person name="Liu X."/>
            <person name="Zhang Y."/>
            <person name="Hong G."/>
            <person name="Han B."/>
            <person name="Choisne N."/>
            <person name="Demange N."/>
            <person name="Orjeda G."/>
            <person name="Samain S."/>
            <person name="Cattolico L."/>
            <person name="Pelletier E."/>
            <person name="Couloux A."/>
            <person name="Segurens B."/>
            <person name="Wincker P."/>
            <person name="D'Hont A."/>
            <person name="Scarpelli C."/>
            <person name="Weissenbach J."/>
            <person name="Salanoubat M."/>
            <person name="Quetier F."/>
            <person name="Yu Y."/>
            <person name="Kim H.R."/>
            <person name="Rambo T."/>
            <person name="Currie J."/>
            <person name="Collura K."/>
            <person name="Luo M."/>
            <person name="Yang T."/>
            <person name="Ammiraju J.S.S."/>
            <person name="Engler F."/>
            <person name="Soderlund C."/>
            <person name="Wing R.A."/>
            <person name="Palmer L.E."/>
            <person name="de la Bastide M."/>
            <person name="Spiegel L."/>
            <person name="Nascimento L."/>
            <person name="Zutavern T."/>
            <person name="O'Shaughnessy A."/>
            <person name="Dike S."/>
            <person name="Dedhia N."/>
            <person name="Preston R."/>
            <person name="Balija V."/>
            <person name="McCombie W.R."/>
            <person name="Chow T."/>
            <person name="Chen H."/>
            <person name="Chung M."/>
            <person name="Chen C."/>
            <person name="Shaw J."/>
            <person name="Wu H."/>
            <person name="Hsiao K."/>
            <person name="Chao Y."/>
            <person name="Chu M."/>
            <person name="Cheng C."/>
            <person name="Hour A."/>
            <person name="Lee P."/>
            <person name="Lin S."/>
            <person name="Lin Y."/>
            <person name="Liou J."/>
            <person name="Liu S."/>
            <person name="Hsing Y."/>
            <person name="Raghuvanshi S."/>
            <person name="Mohanty A."/>
            <person name="Bharti A.K."/>
            <person name="Gaur A."/>
            <person name="Gupta V."/>
            <person name="Kumar D."/>
            <person name="Ravi V."/>
            <person name="Vij S."/>
            <person name="Kapur A."/>
            <person name="Khurana P."/>
            <person name="Khurana P."/>
            <person name="Khurana J.P."/>
            <person name="Tyagi A.K."/>
            <person name="Gaikwad K."/>
            <person name="Singh A."/>
            <person name="Dalal V."/>
            <person name="Srivastava S."/>
            <person name="Dixit A."/>
            <person name="Pal A.K."/>
            <person name="Ghazi I.A."/>
            <person name="Yadav M."/>
            <person name="Pandit A."/>
            <person name="Bhargava A."/>
            <person name="Sureshbabu K."/>
            <person name="Batra K."/>
            <person name="Sharma T.R."/>
            <person name="Mohapatra T."/>
            <person name="Singh N.K."/>
            <person name="Messing J."/>
            <person name="Nelson A.B."/>
            <person name="Fuks G."/>
            <person name="Kavchok S."/>
            <person name="Keizer G."/>
            <person name="Linton E."/>
            <person name="Llaca V."/>
            <person name="Song R."/>
            <person name="Tanyolac B."/>
            <person name="Young S."/>
            <person name="Ho-Il K."/>
            <person name="Hahn J.H."/>
            <person name="Sangsakoo G."/>
            <person name="Vanavichit A."/>
            <person name="de Mattos Luiz.A.T."/>
            <person name="Zimmer P.D."/>
            <person name="Malone G."/>
            <person name="Dellagostin O."/>
            <person name="de Oliveira A.C."/>
            <person name="Bevan M."/>
            <person name="Bancroft I."/>
            <person name="Minx P."/>
            <person name="Cordum H."/>
            <person name="Wilson R."/>
            <person name="Cheng Z."/>
            <person name="Jin W."/>
            <person name="Jiang J."/>
            <person name="Leong S.A."/>
            <person name="Iwama H."/>
            <person name="Gojobori T."/>
            <person name="Itoh T."/>
            <person name="Niimura Y."/>
            <person name="Fujii Y."/>
            <person name="Habara T."/>
            <person name="Sakai H."/>
            <person name="Sato Y."/>
            <person name="Wilson G."/>
            <person name="Kumar K."/>
            <person name="McCouch S."/>
            <person name="Juretic N."/>
            <person name="Hoen D."/>
            <person name="Wright S."/>
            <person name="Bruskiewich R."/>
            <person name="Bureau T."/>
            <person name="Miyao A."/>
            <person name="Hirochika H."/>
            <person name="Nishikawa T."/>
            <person name="Kadowaki K."/>
            <person name="Sugiura M."/>
            <person name="Burr B."/>
            <person name="Sasaki T."/>
        </authorList>
    </citation>
    <scope>NUCLEOTIDE SEQUENCE [LARGE SCALE GENOMIC DNA]</scope>
    <source>
        <strain evidence="2">cv. Nipponbare</strain>
    </source>
</reference>
<evidence type="ECO:0000313" key="1">
    <source>
        <dbReference type="EMBL" id="BAD19819.1"/>
    </source>
</evidence>
<sequence>MKDDGGHKGKNVVLQQYNIISDFTQLVTVPSCDDDILCDQDLFQPLQDGYMAFVQDGLISFGQE</sequence>
<protein>
    <submittedName>
        <fullName evidence="1">Uncharacterized protein</fullName>
    </submittedName>
</protein>
<dbReference type="AlphaFoldDB" id="Q6K4Y5"/>
<dbReference type="EMBL" id="AP005514">
    <property type="protein sequence ID" value="BAD19819.1"/>
    <property type="molecule type" value="Genomic_DNA"/>
</dbReference>